<evidence type="ECO:0000256" key="4">
    <source>
        <dbReference type="ARBA" id="ARBA00016461"/>
    </source>
</evidence>
<keyword evidence="10 12" id="KW-1133">Transmembrane helix</keyword>
<organism evidence="13 14">
    <name type="scientific">Alsobacter ponti</name>
    <dbReference type="NCBI Taxonomy" id="2962936"/>
    <lineage>
        <taxon>Bacteria</taxon>
        <taxon>Pseudomonadati</taxon>
        <taxon>Pseudomonadota</taxon>
        <taxon>Alphaproteobacteria</taxon>
        <taxon>Hyphomicrobiales</taxon>
        <taxon>Alsobacteraceae</taxon>
        <taxon>Alsobacter</taxon>
    </lineage>
</organism>
<keyword evidence="7 12" id="KW-0997">Cell inner membrane</keyword>
<evidence type="ECO:0000256" key="5">
    <source>
        <dbReference type="ARBA" id="ARBA00022448"/>
    </source>
</evidence>
<keyword evidence="8 12" id="KW-0812">Transmembrane</keyword>
<evidence type="ECO:0000256" key="9">
    <source>
        <dbReference type="ARBA" id="ARBA00022748"/>
    </source>
</evidence>
<evidence type="ECO:0000313" key="13">
    <source>
        <dbReference type="EMBL" id="MCP8940521.1"/>
    </source>
</evidence>
<dbReference type="InterPro" id="IPR007078">
    <property type="entry name" value="Haem_export_protD_CcmD"/>
</dbReference>
<comment type="function">
    <text evidence="1 12">Required for the export of heme to the periplasm for the biogenesis of c-type cytochromes.</text>
</comment>
<accession>A0ABT1LHU0</accession>
<proteinExistence type="inferred from homology"/>
<comment type="similarity">
    <text evidence="3 12">Belongs to the CcmD/CycX/HelD family.</text>
</comment>
<gene>
    <name evidence="13" type="primary">ccmD</name>
    <name evidence="13" type="ORF">NK718_18500</name>
</gene>
<dbReference type="RefSeq" id="WP_254745355.1">
    <property type="nucleotide sequence ID" value="NZ_JANCLU010000022.1"/>
</dbReference>
<protein>
    <recommendedName>
        <fullName evidence="4 12">Heme exporter protein D</fullName>
    </recommendedName>
</protein>
<reference evidence="13 14" key="1">
    <citation type="submission" date="2022-07" db="EMBL/GenBank/DDBJ databases">
        <authorList>
            <person name="Li W.-J."/>
            <person name="Deng Q.-Q."/>
        </authorList>
    </citation>
    <scope>NUCLEOTIDE SEQUENCE [LARGE SCALE GENOMIC DNA]</scope>
    <source>
        <strain evidence="13 14">SYSU M60028</strain>
    </source>
</reference>
<evidence type="ECO:0000256" key="11">
    <source>
        <dbReference type="ARBA" id="ARBA00023136"/>
    </source>
</evidence>
<name>A0ABT1LHU0_9HYPH</name>
<evidence type="ECO:0000256" key="10">
    <source>
        <dbReference type="ARBA" id="ARBA00022989"/>
    </source>
</evidence>
<evidence type="ECO:0000256" key="12">
    <source>
        <dbReference type="RuleBase" id="RU363101"/>
    </source>
</evidence>
<evidence type="ECO:0000256" key="7">
    <source>
        <dbReference type="ARBA" id="ARBA00022519"/>
    </source>
</evidence>
<dbReference type="Pfam" id="PF04995">
    <property type="entry name" value="CcmD"/>
    <property type="match status" value="1"/>
</dbReference>
<feature type="transmembrane region" description="Helical" evidence="12">
    <location>
        <begin position="6"/>
        <end position="27"/>
    </location>
</feature>
<keyword evidence="6 12" id="KW-1003">Cell membrane</keyword>
<evidence type="ECO:0000256" key="6">
    <source>
        <dbReference type="ARBA" id="ARBA00022475"/>
    </source>
</evidence>
<evidence type="ECO:0000313" key="14">
    <source>
        <dbReference type="Proteomes" id="UP001205890"/>
    </source>
</evidence>
<keyword evidence="11 12" id="KW-0472">Membrane</keyword>
<dbReference type="Proteomes" id="UP001205890">
    <property type="component" value="Unassembled WGS sequence"/>
</dbReference>
<evidence type="ECO:0000256" key="8">
    <source>
        <dbReference type="ARBA" id="ARBA00022692"/>
    </source>
</evidence>
<keyword evidence="5 12" id="KW-0813">Transport</keyword>
<keyword evidence="9 12" id="KW-0201">Cytochrome c-type biogenesis</keyword>
<dbReference type="EMBL" id="JANCLU010000022">
    <property type="protein sequence ID" value="MCP8940521.1"/>
    <property type="molecule type" value="Genomic_DNA"/>
</dbReference>
<dbReference type="NCBIfam" id="TIGR03141">
    <property type="entry name" value="cytochro_ccmD"/>
    <property type="match status" value="1"/>
</dbReference>
<evidence type="ECO:0000256" key="2">
    <source>
        <dbReference type="ARBA" id="ARBA00004377"/>
    </source>
</evidence>
<sequence>MSGLGTHAGFILAAYAMAALVFAGLSLRAWLDYRVQRATLARLEERGVRRRSAGPEGRT</sequence>
<keyword evidence="14" id="KW-1185">Reference proteome</keyword>
<comment type="caution">
    <text evidence="13">The sequence shown here is derived from an EMBL/GenBank/DDBJ whole genome shotgun (WGS) entry which is preliminary data.</text>
</comment>
<comment type="subcellular location">
    <subcellularLocation>
        <location evidence="2 12">Cell inner membrane</location>
        <topology evidence="2 12">Single-pass membrane protein</topology>
    </subcellularLocation>
</comment>
<evidence type="ECO:0000256" key="3">
    <source>
        <dbReference type="ARBA" id="ARBA00008741"/>
    </source>
</evidence>
<evidence type="ECO:0000256" key="1">
    <source>
        <dbReference type="ARBA" id="ARBA00002442"/>
    </source>
</evidence>